<dbReference type="InterPro" id="IPR036291">
    <property type="entry name" value="NAD(P)-bd_dom_sf"/>
</dbReference>
<dbReference type="Pfam" id="PF08240">
    <property type="entry name" value="ADH_N"/>
    <property type="match status" value="1"/>
</dbReference>
<dbReference type="InterPro" id="IPR051397">
    <property type="entry name" value="Zn-ADH-like_protein"/>
</dbReference>
<dbReference type="SUPFAM" id="SSF50129">
    <property type="entry name" value="GroES-like"/>
    <property type="match status" value="1"/>
</dbReference>
<dbReference type="InterPro" id="IPR020843">
    <property type="entry name" value="ER"/>
</dbReference>
<evidence type="ECO:0000313" key="3">
    <source>
        <dbReference type="Proteomes" id="UP000070544"/>
    </source>
</evidence>
<proteinExistence type="predicted"/>
<dbReference type="InterPro" id="IPR013154">
    <property type="entry name" value="ADH-like_N"/>
</dbReference>
<sequence>MRALVLNSADKGKSVTATVKTLALSDLRQADGDVLVRVGYSGLNYKDALAITNAGKIIRSFPFIPGIDFAGTVEEGSGNWKKGDQVVVTGYGVGERTWGGLSEYARVKAHYLVKTPPSLSQRDCMAIGTAGFTAMQCVLALEEHGVLPGSGPVLVTGSTGGVGSVAVAVLAKLGYKVTALTGKPDSESYLKSIGASATLDRATLSGPAKALDGEKWAGVIDTIGGNVLAAAISQTKYGGAVAACGMAGGNEFKSSVFPFILRGVNLLGIDSVMCPQARRQVVWDRLARDLPKDAILKMVKEVGLEDVPDVCKNMIAATTSGRTVVKIASAKL</sequence>
<dbReference type="SUPFAM" id="SSF51735">
    <property type="entry name" value="NAD(P)-binding Rossmann-fold domains"/>
    <property type="match status" value="1"/>
</dbReference>
<dbReference type="Gene3D" id="3.90.180.10">
    <property type="entry name" value="Medium-chain alcohol dehydrogenases, catalytic domain"/>
    <property type="match status" value="1"/>
</dbReference>
<dbReference type="OrthoDB" id="10257049at2759"/>
<evidence type="ECO:0000313" key="2">
    <source>
        <dbReference type="EMBL" id="KXS18111.1"/>
    </source>
</evidence>
<dbReference type="AlphaFoldDB" id="A0A139AMW4"/>
<dbReference type="Gene3D" id="3.40.50.720">
    <property type="entry name" value="NAD(P)-binding Rossmann-like Domain"/>
    <property type="match status" value="1"/>
</dbReference>
<name>A0A139AMW4_GONPJ</name>
<dbReference type="InterPro" id="IPR013149">
    <property type="entry name" value="ADH-like_C"/>
</dbReference>
<keyword evidence="3" id="KW-1185">Reference proteome</keyword>
<dbReference type="SMART" id="SM00829">
    <property type="entry name" value="PKS_ER"/>
    <property type="match status" value="1"/>
</dbReference>
<dbReference type="InterPro" id="IPR011032">
    <property type="entry name" value="GroES-like_sf"/>
</dbReference>
<dbReference type="PANTHER" id="PTHR43677">
    <property type="entry name" value="SHORT-CHAIN DEHYDROGENASE/REDUCTASE"/>
    <property type="match status" value="1"/>
</dbReference>
<dbReference type="NCBIfam" id="TIGR02823">
    <property type="entry name" value="oxido_YhdH"/>
    <property type="match status" value="1"/>
</dbReference>
<dbReference type="Proteomes" id="UP000070544">
    <property type="component" value="Unassembled WGS sequence"/>
</dbReference>
<protein>
    <submittedName>
        <fullName evidence="2">Alcohol dehydrogenase superfamily, zinc-containing protein</fullName>
    </submittedName>
</protein>
<evidence type="ECO:0000259" key="1">
    <source>
        <dbReference type="SMART" id="SM00829"/>
    </source>
</evidence>
<gene>
    <name evidence="2" type="ORF">M427DRAFT_29858</name>
</gene>
<accession>A0A139AMW4</accession>
<dbReference type="EMBL" id="KQ965743">
    <property type="protein sequence ID" value="KXS18111.1"/>
    <property type="molecule type" value="Genomic_DNA"/>
</dbReference>
<reference evidence="2 3" key="1">
    <citation type="journal article" date="2015" name="Genome Biol. Evol.">
        <title>Phylogenomic analyses indicate that early fungi evolved digesting cell walls of algal ancestors of land plants.</title>
        <authorList>
            <person name="Chang Y."/>
            <person name="Wang S."/>
            <person name="Sekimoto S."/>
            <person name="Aerts A.L."/>
            <person name="Choi C."/>
            <person name="Clum A."/>
            <person name="LaButti K.M."/>
            <person name="Lindquist E.A."/>
            <person name="Yee Ngan C."/>
            <person name="Ohm R.A."/>
            <person name="Salamov A.A."/>
            <person name="Grigoriev I.V."/>
            <person name="Spatafora J.W."/>
            <person name="Berbee M.L."/>
        </authorList>
    </citation>
    <scope>NUCLEOTIDE SEQUENCE [LARGE SCALE GENOMIC DNA]</scope>
    <source>
        <strain evidence="2 3">JEL478</strain>
    </source>
</reference>
<dbReference type="STRING" id="1344416.A0A139AMW4"/>
<dbReference type="InterPro" id="IPR014188">
    <property type="entry name" value="Acrylyl-CoA_reductase_AcuI"/>
</dbReference>
<dbReference type="GO" id="GO:0043957">
    <property type="term" value="F:acryloyl-CoA reductase (NADPH) activity"/>
    <property type="evidence" value="ECO:0007669"/>
    <property type="project" value="TreeGrafter"/>
</dbReference>
<dbReference type="PANTHER" id="PTHR43677:SF1">
    <property type="entry name" value="ACRYLYL-COA REDUCTASE ACUI-RELATED"/>
    <property type="match status" value="1"/>
</dbReference>
<dbReference type="Pfam" id="PF00107">
    <property type="entry name" value="ADH_zinc_N"/>
    <property type="match status" value="1"/>
</dbReference>
<dbReference type="CDD" id="cd08288">
    <property type="entry name" value="MDR_yhdh"/>
    <property type="match status" value="1"/>
</dbReference>
<organism evidence="2 3">
    <name type="scientific">Gonapodya prolifera (strain JEL478)</name>
    <name type="common">Monoblepharis prolifera</name>
    <dbReference type="NCBI Taxonomy" id="1344416"/>
    <lineage>
        <taxon>Eukaryota</taxon>
        <taxon>Fungi</taxon>
        <taxon>Fungi incertae sedis</taxon>
        <taxon>Chytridiomycota</taxon>
        <taxon>Chytridiomycota incertae sedis</taxon>
        <taxon>Monoblepharidomycetes</taxon>
        <taxon>Monoblepharidales</taxon>
        <taxon>Gonapodyaceae</taxon>
        <taxon>Gonapodya</taxon>
    </lineage>
</organism>
<feature type="domain" description="Enoyl reductase (ER)" evidence="1">
    <location>
        <begin position="17"/>
        <end position="325"/>
    </location>
</feature>